<feature type="region of interest" description="Disordered" evidence="4">
    <location>
        <begin position="72"/>
        <end position="100"/>
    </location>
</feature>
<protein>
    <submittedName>
        <fullName evidence="6">Chaperone DnaJ domain protein</fullName>
    </submittedName>
</protein>
<dbReference type="eggNOG" id="COG0484">
    <property type="taxonomic scope" value="Bacteria"/>
</dbReference>
<dbReference type="Pfam" id="PF00226">
    <property type="entry name" value="DnaJ"/>
    <property type="match status" value="1"/>
</dbReference>
<dbReference type="AlphaFoldDB" id="A6W0K8"/>
<dbReference type="FunFam" id="2.60.260.20:FF:000008">
    <property type="entry name" value="Curved DNA-binding protein"/>
    <property type="match status" value="1"/>
</dbReference>
<evidence type="ECO:0000256" key="4">
    <source>
        <dbReference type="SAM" id="MobiDB-lite"/>
    </source>
</evidence>
<dbReference type="PANTHER" id="PTHR43096">
    <property type="entry name" value="DNAJ HOMOLOG 1, MITOCHONDRIAL-RELATED"/>
    <property type="match status" value="1"/>
</dbReference>
<feature type="compositionally biased region" description="Polar residues" evidence="4">
    <location>
        <begin position="86"/>
        <end position="97"/>
    </location>
</feature>
<reference evidence="6" key="1">
    <citation type="submission" date="2007-06" db="EMBL/GenBank/DDBJ databases">
        <title>Complete sequence of Marinomonas sp. MWYL1.</title>
        <authorList>
            <consortium name="US DOE Joint Genome Institute"/>
            <person name="Copeland A."/>
            <person name="Lucas S."/>
            <person name="Lapidus A."/>
            <person name="Barry K."/>
            <person name="Glavina del Rio T."/>
            <person name="Dalin E."/>
            <person name="Tice H."/>
            <person name="Pitluck S."/>
            <person name="Kiss H."/>
            <person name="Brettin T."/>
            <person name="Bruce D."/>
            <person name="Detter J.C."/>
            <person name="Han C."/>
            <person name="Schmutz J."/>
            <person name="Larimer F."/>
            <person name="Land M."/>
            <person name="Hauser L."/>
            <person name="Kyrpides N."/>
            <person name="Kim E."/>
            <person name="Johnston A.W.B."/>
            <person name="Todd J.D."/>
            <person name="Rogers R."/>
            <person name="Wexler M."/>
            <person name="Bond P.L."/>
            <person name="Li Y."/>
            <person name="Richardson P."/>
        </authorList>
    </citation>
    <scope>NUCLEOTIDE SEQUENCE [LARGE SCALE GENOMIC DNA]</scope>
    <source>
        <strain evidence="6">MWYL1</strain>
    </source>
</reference>
<accession>A6W0K8</accession>
<dbReference type="Gene3D" id="1.10.287.110">
    <property type="entry name" value="DnaJ domain"/>
    <property type="match status" value="1"/>
</dbReference>
<dbReference type="GO" id="GO:0042026">
    <property type="term" value="P:protein refolding"/>
    <property type="evidence" value="ECO:0007669"/>
    <property type="project" value="TreeGrafter"/>
</dbReference>
<gene>
    <name evidence="6" type="ordered locus">Mmwyl1_3332</name>
</gene>
<dbReference type="HOGENOM" id="CLU_017633_0_0_6"/>
<sequence length="324" mass="35614">MEFKDYYKILGVAENADASAIKASYRKLARKYHPDVSKEANAEQKFKEVGEAYTVLKDPEKRAEYDMLRKQGSRRADGGFQPPPDWQSTHAGQRSHNQSSNADFSDFFDSIFGASGGGGGFRQADDFQRSNNQRGRDIHHKIALFLEEAHLGCQRQLSLRVSEPDQNGFIRQRDKTLNVKIPAGVIQGQHIRLSGQGEAGIGDGKAGDLLLEIEFAPHPYFAVDGKNILLTLPITCWEAALGANVEAPTLSGKVKLKIPKGASSGNKLRIKGKGLVGKAGDLAGDQVVTLQVSLPKVHSNKAEALYQQLSECESEFNPRHVFER</sequence>
<dbReference type="CDD" id="cd06257">
    <property type="entry name" value="DnaJ"/>
    <property type="match status" value="1"/>
</dbReference>
<dbReference type="CDD" id="cd10747">
    <property type="entry name" value="DnaJ_C"/>
    <property type="match status" value="1"/>
</dbReference>
<dbReference type="InterPro" id="IPR001623">
    <property type="entry name" value="DnaJ_domain"/>
</dbReference>
<dbReference type="Pfam" id="PF01556">
    <property type="entry name" value="DnaJ_C"/>
    <property type="match status" value="1"/>
</dbReference>
<evidence type="ECO:0000256" key="1">
    <source>
        <dbReference type="ARBA" id="ARBA00022490"/>
    </source>
</evidence>
<dbReference type="PRINTS" id="PR00625">
    <property type="entry name" value="JDOMAIN"/>
</dbReference>
<dbReference type="Gene3D" id="2.60.260.20">
    <property type="entry name" value="Urease metallochaperone UreE, N-terminal domain"/>
    <property type="match status" value="2"/>
</dbReference>
<dbReference type="EMBL" id="CP000749">
    <property type="protein sequence ID" value="ABR72237.1"/>
    <property type="molecule type" value="Genomic_DNA"/>
</dbReference>
<dbReference type="InterPro" id="IPR002939">
    <property type="entry name" value="DnaJ_C"/>
</dbReference>
<dbReference type="InterPro" id="IPR036869">
    <property type="entry name" value="J_dom_sf"/>
</dbReference>
<dbReference type="STRING" id="400668.Mmwyl1_3332"/>
<dbReference type="SMART" id="SM00271">
    <property type="entry name" value="DnaJ"/>
    <property type="match status" value="1"/>
</dbReference>
<dbReference type="GO" id="GO:0003677">
    <property type="term" value="F:DNA binding"/>
    <property type="evidence" value="ECO:0007669"/>
    <property type="project" value="UniProtKB-KW"/>
</dbReference>
<name>A6W0K8_MARMS</name>
<dbReference type="InterPro" id="IPR008971">
    <property type="entry name" value="HSP40/DnaJ_pept-bd"/>
</dbReference>
<dbReference type="SUPFAM" id="SSF46565">
    <property type="entry name" value="Chaperone J-domain"/>
    <property type="match status" value="1"/>
</dbReference>
<dbReference type="FunFam" id="2.60.260.20:FF:000013">
    <property type="entry name" value="DnaJ subfamily B member 11"/>
    <property type="match status" value="1"/>
</dbReference>
<proteinExistence type="predicted"/>
<dbReference type="GO" id="GO:0051082">
    <property type="term" value="F:unfolded protein binding"/>
    <property type="evidence" value="ECO:0007669"/>
    <property type="project" value="InterPro"/>
</dbReference>
<evidence type="ECO:0000259" key="5">
    <source>
        <dbReference type="PROSITE" id="PS50076"/>
    </source>
</evidence>
<dbReference type="PROSITE" id="PS50076">
    <property type="entry name" value="DNAJ_2"/>
    <property type="match status" value="1"/>
</dbReference>
<dbReference type="PANTHER" id="PTHR43096:SF52">
    <property type="entry name" value="DNAJ HOMOLOG 1, MITOCHONDRIAL-RELATED"/>
    <property type="match status" value="1"/>
</dbReference>
<keyword evidence="3" id="KW-0143">Chaperone</keyword>
<keyword evidence="1" id="KW-0963">Cytoplasm</keyword>
<feature type="domain" description="J" evidence="5">
    <location>
        <begin position="5"/>
        <end position="69"/>
    </location>
</feature>
<evidence type="ECO:0000256" key="3">
    <source>
        <dbReference type="ARBA" id="ARBA00023186"/>
    </source>
</evidence>
<keyword evidence="2" id="KW-0238">DNA-binding</keyword>
<dbReference type="GO" id="GO:0005737">
    <property type="term" value="C:cytoplasm"/>
    <property type="evidence" value="ECO:0007669"/>
    <property type="project" value="TreeGrafter"/>
</dbReference>
<evidence type="ECO:0000313" key="6">
    <source>
        <dbReference type="EMBL" id="ABR72237.1"/>
    </source>
</evidence>
<organism evidence="6">
    <name type="scientific">Marinomonas sp. (strain MWYL1)</name>
    <dbReference type="NCBI Taxonomy" id="400668"/>
    <lineage>
        <taxon>Bacteria</taxon>
        <taxon>Pseudomonadati</taxon>
        <taxon>Pseudomonadota</taxon>
        <taxon>Gammaproteobacteria</taxon>
        <taxon>Oceanospirillales</taxon>
        <taxon>Oceanospirillaceae</taxon>
        <taxon>Marinomonas</taxon>
    </lineage>
</organism>
<dbReference type="SUPFAM" id="SSF49493">
    <property type="entry name" value="HSP40/DnaJ peptide-binding domain"/>
    <property type="match status" value="2"/>
</dbReference>
<dbReference type="OrthoDB" id="9779889at2"/>
<evidence type="ECO:0000256" key="2">
    <source>
        <dbReference type="ARBA" id="ARBA00023125"/>
    </source>
</evidence>
<dbReference type="KEGG" id="mmw:Mmwyl1_3332"/>